<keyword evidence="4" id="KW-1185">Reference proteome</keyword>
<feature type="domain" description="Rad60/SUMO-like" evidence="2">
    <location>
        <begin position="336"/>
        <end position="376"/>
    </location>
</feature>
<reference evidence="3" key="1">
    <citation type="submission" date="2021-02" db="EMBL/GenBank/DDBJ databases">
        <authorList>
            <person name="Nowell W R."/>
        </authorList>
    </citation>
    <scope>NUCLEOTIDE SEQUENCE</scope>
</reference>
<sequence>MEDDEDDFFAYQTAKSLNNKRTQLKQFYQTSITSKQLSSSNSSDSDSENDLISITKNKKSKPISTINHKSIEPIVIQSEPIKTKDSIRNEIDAIVTSCFTTTTNKEVKRKIKLGKRTAADDQQYEDEDEYLTHINQNRRGGYMNRAVINAFNKSQLEEDDEKVTRETAAYNRLDAVLRVTKPLCERQIDSNEEDDEDEEVDEQIKTDLLNDSDIINSDKITLKIDHSDGRQLTLLLPLSTTLKTLYDQVAEGLCLPSIYLVYNDKTLKLDDQNQSLTLKQLDFSSNNVQLLESYPLIRKLKIFIQTSTSSSNRRSSLSKREYSMLDTDHFEIIFNAYKNDMKSTNIRFEFDGDTLNPRATPNDYDMVDGEILDAFISLPTSKNNNNNNSNNNKQNIQSKTRKTKEILYNDDSDN</sequence>
<name>A0A813U3M6_9BILA</name>
<dbReference type="SUPFAM" id="SSF54236">
    <property type="entry name" value="Ubiquitin-like"/>
    <property type="match status" value="2"/>
</dbReference>
<dbReference type="InterPro" id="IPR022617">
    <property type="entry name" value="Rad60/SUMO-like_dom"/>
</dbReference>
<comment type="caution">
    <text evidence="3">The sequence shown here is derived from an EMBL/GenBank/DDBJ whole genome shotgun (WGS) entry which is preliminary data.</text>
</comment>
<evidence type="ECO:0000313" key="3">
    <source>
        <dbReference type="EMBL" id="CAF0818006.1"/>
    </source>
</evidence>
<evidence type="ECO:0000259" key="2">
    <source>
        <dbReference type="Pfam" id="PF11976"/>
    </source>
</evidence>
<organism evidence="3 4">
    <name type="scientific">Adineta steineri</name>
    <dbReference type="NCBI Taxonomy" id="433720"/>
    <lineage>
        <taxon>Eukaryota</taxon>
        <taxon>Metazoa</taxon>
        <taxon>Spiralia</taxon>
        <taxon>Gnathifera</taxon>
        <taxon>Rotifera</taxon>
        <taxon>Eurotatoria</taxon>
        <taxon>Bdelloidea</taxon>
        <taxon>Adinetida</taxon>
        <taxon>Adinetidae</taxon>
        <taxon>Adineta</taxon>
    </lineage>
</organism>
<dbReference type="EMBL" id="CAJNOM010000020">
    <property type="protein sequence ID" value="CAF0818006.1"/>
    <property type="molecule type" value="Genomic_DNA"/>
</dbReference>
<dbReference type="InterPro" id="IPR029071">
    <property type="entry name" value="Ubiquitin-like_domsf"/>
</dbReference>
<dbReference type="Gene3D" id="3.10.20.90">
    <property type="entry name" value="Phosphatidylinositol 3-kinase Catalytic Subunit, Chain A, domain 1"/>
    <property type="match status" value="1"/>
</dbReference>
<feature type="region of interest" description="Disordered" evidence="1">
    <location>
        <begin position="378"/>
        <end position="414"/>
    </location>
</feature>
<dbReference type="CDD" id="cd01763">
    <property type="entry name" value="Ubl_SUMO_like"/>
    <property type="match status" value="1"/>
</dbReference>
<dbReference type="OrthoDB" id="442921at2759"/>
<gene>
    <name evidence="3" type="ORF">QVE165_LOCUS5101</name>
</gene>
<evidence type="ECO:0000256" key="1">
    <source>
        <dbReference type="SAM" id="MobiDB-lite"/>
    </source>
</evidence>
<dbReference type="AlphaFoldDB" id="A0A813U3M6"/>
<protein>
    <recommendedName>
        <fullName evidence="2">Rad60/SUMO-like domain-containing protein</fullName>
    </recommendedName>
</protein>
<proteinExistence type="predicted"/>
<accession>A0A813U3M6</accession>
<evidence type="ECO:0000313" key="4">
    <source>
        <dbReference type="Proteomes" id="UP000663832"/>
    </source>
</evidence>
<feature type="compositionally biased region" description="Low complexity" evidence="1">
    <location>
        <begin position="381"/>
        <end position="398"/>
    </location>
</feature>
<dbReference type="Pfam" id="PF11976">
    <property type="entry name" value="Rad60-SLD"/>
    <property type="match status" value="1"/>
</dbReference>
<dbReference type="Proteomes" id="UP000663832">
    <property type="component" value="Unassembled WGS sequence"/>
</dbReference>